<keyword evidence="2" id="KW-0450">Lipoyl</keyword>
<comment type="caution">
    <text evidence="7">The sequence shown here is derived from an EMBL/GenBank/DDBJ whole genome shotgun (WGS) entry which is preliminary data.</text>
</comment>
<gene>
    <name evidence="7" type="ORF">BS47DRAFT_494276</name>
</gene>
<feature type="region of interest" description="Disordered" evidence="4">
    <location>
        <begin position="120"/>
        <end position="163"/>
    </location>
</feature>
<dbReference type="FunFam" id="2.40.50.100:FF:000010">
    <property type="entry name" value="Acetyltransferase component of pyruvate dehydrogenase complex"/>
    <property type="match status" value="1"/>
</dbReference>
<keyword evidence="3" id="KW-0809">Transit peptide</keyword>
<keyword evidence="8" id="KW-1185">Reference proteome</keyword>
<evidence type="ECO:0000259" key="5">
    <source>
        <dbReference type="PROSITE" id="PS50968"/>
    </source>
</evidence>
<dbReference type="PROSITE" id="PS51826">
    <property type="entry name" value="PSBD"/>
    <property type="match status" value="1"/>
</dbReference>
<dbReference type="OrthoDB" id="537444at2759"/>
<dbReference type="InterPro" id="IPR003016">
    <property type="entry name" value="2-oxoA_DH_lipoyl-BS"/>
</dbReference>
<dbReference type="InterPro" id="IPR000089">
    <property type="entry name" value="Biotin_lipoyl"/>
</dbReference>
<evidence type="ECO:0000256" key="2">
    <source>
        <dbReference type="ARBA" id="ARBA00022823"/>
    </source>
</evidence>
<sequence>MFSNHVSTAYRLISKRALHNSRAQNAISPFTMPAMSPTMTEGGISRWRKKEGESFSSGDVLLEIETDKATMDVEAQDDGLVGKILSPDGSKNIPVGKLIALLAEEGDDISNLVAPAEGCGPALAPTNGPPSRQPHSPSSTTSLSPTNLSVSNSRPSTGPSHTRPLFPSVLRLLQENALDKLVLKGTGVRGMLRKGDVLAHIGKASSPWGTAEDPKTEPSIHSPAPGALKAALVAKTTEKVLDADSVRRMIVAELVGASSPPLGNRPKGVPLRRFCFGCAYSLFHFRSVVL</sequence>
<dbReference type="AlphaFoldDB" id="A0A9P6AHV3"/>
<organism evidence="7 8">
    <name type="scientific">Hydnum rufescens UP504</name>
    <dbReference type="NCBI Taxonomy" id="1448309"/>
    <lineage>
        <taxon>Eukaryota</taxon>
        <taxon>Fungi</taxon>
        <taxon>Dikarya</taxon>
        <taxon>Basidiomycota</taxon>
        <taxon>Agaricomycotina</taxon>
        <taxon>Agaricomycetes</taxon>
        <taxon>Cantharellales</taxon>
        <taxon>Hydnaceae</taxon>
        <taxon>Hydnum</taxon>
    </lineage>
</organism>
<evidence type="ECO:0000256" key="4">
    <source>
        <dbReference type="SAM" id="MobiDB-lite"/>
    </source>
</evidence>
<reference evidence="7" key="1">
    <citation type="journal article" date="2020" name="Nat. Commun.">
        <title>Large-scale genome sequencing of mycorrhizal fungi provides insights into the early evolution of symbiotic traits.</title>
        <authorList>
            <person name="Miyauchi S."/>
            <person name="Kiss E."/>
            <person name="Kuo A."/>
            <person name="Drula E."/>
            <person name="Kohler A."/>
            <person name="Sanchez-Garcia M."/>
            <person name="Morin E."/>
            <person name="Andreopoulos B."/>
            <person name="Barry K.W."/>
            <person name="Bonito G."/>
            <person name="Buee M."/>
            <person name="Carver A."/>
            <person name="Chen C."/>
            <person name="Cichocki N."/>
            <person name="Clum A."/>
            <person name="Culley D."/>
            <person name="Crous P.W."/>
            <person name="Fauchery L."/>
            <person name="Girlanda M."/>
            <person name="Hayes R.D."/>
            <person name="Keri Z."/>
            <person name="LaButti K."/>
            <person name="Lipzen A."/>
            <person name="Lombard V."/>
            <person name="Magnuson J."/>
            <person name="Maillard F."/>
            <person name="Murat C."/>
            <person name="Nolan M."/>
            <person name="Ohm R.A."/>
            <person name="Pangilinan J."/>
            <person name="Pereira M.F."/>
            <person name="Perotto S."/>
            <person name="Peter M."/>
            <person name="Pfister S."/>
            <person name="Riley R."/>
            <person name="Sitrit Y."/>
            <person name="Stielow J.B."/>
            <person name="Szollosi G."/>
            <person name="Zifcakova L."/>
            <person name="Stursova M."/>
            <person name="Spatafora J.W."/>
            <person name="Tedersoo L."/>
            <person name="Vaario L.M."/>
            <person name="Yamada A."/>
            <person name="Yan M."/>
            <person name="Wang P."/>
            <person name="Xu J."/>
            <person name="Bruns T."/>
            <person name="Baldrian P."/>
            <person name="Vilgalys R."/>
            <person name="Dunand C."/>
            <person name="Henrissat B."/>
            <person name="Grigoriev I.V."/>
            <person name="Hibbett D."/>
            <person name="Nagy L.G."/>
            <person name="Martin F.M."/>
        </authorList>
    </citation>
    <scope>NUCLEOTIDE SEQUENCE</scope>
    <source>
        <strain evidence="7">UP504</strain>
    </source>
</reference>
<dbReference type="Gene3D" id="4.10.320.10">
    <property type="entry name" value="E3-binding domain"/>
    <property type="match status" value="1"/>
</dbReference>
<dbReference type="CDD" id="cd06849">
    <property type="entry name" value="lipoyl_domain"/>
    <property type="match status" value="1"/>
</dbReference>
<dbReference type="Proteomes" id="UP000886523">
    <property type="component" value="Unassembled WGS sequence"/>
</dbReference>
<dbReference type="SUPFAM" id="SSF51230">
    <property type="entry name" value="Single hybrid motif"/>
    <property type="match status" value="1"/>
</dbReference>
<dbReference type="InterPro" id="IPR011053">
    <property type="entry name" value="Single_hybrid_motif"/>
</dbReference>
<evidence type="ECO:0000256" key="1">
    <source>
        <dbReference type="ARBA" id="ARBA00007317"/>
    </source>
</evidence>
<feature type="domain" description="Lipoyl-binding" evidence="5">
    <location>
        <begin position="27"/>
        <end position="103"/>
    </location>
</feature>
<dbReference type="Gene3D" id="2.40.50.100">
    <property type="match status" value="1"/>
</dbReference>
<dbReference type="PROSITE" id="PS50968">
    <property type="entry name" value="BIOTINYL_LIPOYL"/>
    <property type="match status" value="1"/>
</dbReference>
<dbReference type="InterPro" id="IPR004167">
    <property type="entry name" value="PSBD"/>
</dbReference>
<accession>A0A9P6AHV3</accession>
<evidence type="ECO:0000259" key="6">
    <source>
        <dbReference type="PROSITE" id="PS51826"/>
    </source>
</evidence>
<proteinExistence type="inferred from homology"/>
<feature type="domain" description="Peripheral subunit-binding (PSBD)" evidence="6">
    <location>
        <begin position="164"/>
        <end position="201"/>
    </location>
</feature>
<comment type="similarity">
    <text evidence="1">Belongs to the 2-oxoacid dehydrogenase family.</text>
</comment>
<dbReference type="PROSITE" id="PS00189">
    <property type="entry name" value="LIPOYL"/>
    <property type="match status" value="1"/>
</dbReference>
<dbReference type="GO" id="GO:0045254">
    <property type="term" value="C:pyruvate dehydrogenase complex"/>
    <property type="evidence" value="ECO:0007669"/>
    <property type="project" value="InterPro"/>
</dbReference>
<dbReference type="GO" id="GO:0006086">
    <property type="term" value="P:pyruvate decarboxylation to acetyl-CoA"/>
    <property type="evidence" value="ECO:0007669"/>
    <property type="project" value="InterPro"/>
</dbReference>
<name>A0A9P6AHV3_9AGAM</name>
<evidence type="ECO:0000256" key="3">
    <source>
        <dbReference type="ARBA" id="ARBA00022946"/>
    </source>
</evidence>
<protein>
    <submittedName>
        <fullName evidence="7">Uncharacterized protein</fullName>
    </submittedName>
</protein>
<dbReference type="GO" id="GO:0004742">
    <property type="term" value="F:dihydrolipoyllysine-residue acetyltransferase activity"/>
    <property type="evidence" value="ECO:0007669"/>
    <property type="project" value="TreeGrafter"/>
</dbReference>
<dbReference type="EMBL" id="MU129135">
    <property type="protein sequence ID" value="KAF9505832.1"/>
    <property type="molecule type" value="Genomic_DNA"/>
</dbReference>
<dbReference type="Pfam" id="PF00364">
    <property type="entry name" value="Biotin_lipoyl"/>
    <property type="match status" value="1"/>
</dbReference>
<dbReference type="InterPro" id="IPR036625">
    <property type="entry name" value="E3-bd_dom_sf"/>
</dbReference>
<dbReference type="SUPFAM" id="SSF47005">
    <property type="entry name" value="Peripheral subunit-binding domain of 2-oxo acid dehydrogenase complex"/>
    <property type="match status" value="1"/>
</dbReference>
<feature type="compositionally biased region" description="Low complexity" evidence="4">
    <location>
        <begin position="136"/>
        <end position="153"/>
    </location>
</feature>
<evidence type="ECO:0000313" key="7">
    <source>
        <dbReference type="EMBL" id="KAF9505832.1"/>
    </source>
</evidence>
<evidence type="ECO:0000313" key="8">
    <source>
        <dbReference type="Proteomes" id="UP000886523"/>
    </source>
</evidence>
<dbReference type="InterPro" id="IPR045257">
    <property type="entry name" value="E2/Pdx1"/>
</dbReference>
<dbReference type="PANTHER" id="PTHR23151:SF82">
    <property type="entry name" value="PYRUVATE DEHYDROGENASE COMPLEX PROTEIN X COMPONENT, MITOCHONDRIAL"/>
    <property type="match status" value="1"/>
</dbReference>
<dbReference type="PANTHER" id="PTHR23151">
    <property type="entry name" value="DIHYDROLIPOAMIDE ACETYL/SUCCINYL-TRANSFERASE-RELATED"/>
    <property type="match status" value="1"/>
</dbReference>